<proteinExistence type="predicted"/>
<dbReference type="RefSeq" id="WP_260698405.1">
    <property type="nucleotide sequence ID" value="NZ_JACHEB010000010.1"/>
</dbReference>
<dbReference type="PANTHER" id="PTHR48043:SF145">
    <property type="entry name" value="FI06409P-RELATED"/>
    <property type="match status" value="1"/>
</dbReference>
<dbReference type="Gene3D" id="3.40.50.2000">
    <property type="entry name" value="Glycogen Phosphorylase B"/>
    <property type="match status" value="1"/>
</dbReference>
<dbReference type="InterPro" id="IPR002213">
    <property type="entry name" value="UDP_glucos_trans"/>
</dbReference>
<reference evidence="3 4" key="1">
    <citation type="submission" date="2020-08" db="EMBL/GenBank/DDBJ databases">
        <title>Genomic Encyclopedia of Type Strains, Phase IV (KMG-V): Genome sequencing to study the core and pangenomes of soil and plant-associated prokaryotes.</title>
        <authorList>
            <person name="Whitman W."/>
        </authorList>
    </citation>
    <scope>NUCLEOTIDE SEQUENCE [LARGE SCALE GENOMIC DNA]</scope>
    <source>
        <strain evidence="3 4">X5P2</strain>
    </source>
</reference>
<dbReference type="Pfam" id="PF00201">
    <property type="entry name" value="UDPGT"/>
    <property type="match status" value="1"/>
</dbReference>
<protein>
    <submittedName>
        <fullName evidence="3">MGT family glycosyltransferase</fullName>
    </submittedName>
</protein>
<dbReference type="InterPro" id="IPR050271">
    <property type="entry name" value="UDP-glycosyltransferase"/>
</dbReference>
<dbReference type="Proteomes" id="UP000535182">
    <property type="component" value="Unassembled WGS sequence"/>
</dbReference>
<keyword evidence="1" id="KW-0328">Glycosyltransferase</keyword>
<keyword evidence="4" id="KW-1185">Reference proteome</keyword>
<sequence length="153" mass="16636">MPEIQVVLAKGSNIELADLGVIPSNVIVVDKAPQMELLKHSALCITHAGLNTALEALIQGVPMVAIPISYDQPGVATRIAYHGVGEFLEVDNISIDSLHESIQKVLRTPSYLEKAPYFSEVIAKRRGLDVAPEAIERAFEQAIANRPLELSRT</sequence>
<organism evidence="3 4">
    <name type="scientific">Tunturiibacter gelidiferens</name>
    <dbReference type="NCBI Taxonomy" id="3069689"/>
    <lineage>
        <taxon>Bacteria</taxon>
        <taxon>Pseudomonadati</taxon>
        <taxon>Acidobacteriota</taxon>
        <taxon>Terriglobia</taxon>
        <taxon>Terriglobales</taxon>
        <taxon>Acidobacteriaceae</taxon>
        <taxon>Tunturiibacter</taxon>
    </lineage>
</organism>
<accession>A0A9X0QHU4</accession>
<evidence type="ECO:0000256" key="1">
    <source>
        <dbReference type="ARBA" id="ARBA00022676"/>
    </source>
</evidence>
<dbReference type="EMBL" id="JACHEB010000010">
    <property type="protein sequence ID" value="MBB5330419.1"/>
    <property type="molecule type" value="Genomic_DNA"/>
</dbReference>
<dbReference type="AlphaFoldDB" id="A0A9X0QHU4"/>
<gene>
    <name evidence="3" type="ORF">HDF14_004054</name>
</gene>
<dbReference type="SUPFAM" id="SSF53756">
    <property type="entry name" value="UDP-Glycosyltransferase/glycogen phosphorylase"/>
    <property type="match status" value="1"/>
</dbReference>
<evidence type="ECO:0000256" key="2">
    <source>
        <dbReference type="ARBA" id="ARBA00022679"/>
    </source>
</evidence>
<evidence type="ECO:0000313" key="4">
    <source>
        <dbReference type="Proteomes" id="UP000535182"/>
    </source>
</evidence>
<name>A0A9X0QHU4_9BACT</name>
<comment type="caution">
    <text evidence="3">The sequence shown here is derived from an EMBL/GenBank/DDBJ whole genome shotgun (WGS) entry which is preliminary data.</text>
</comment>
<dbReference type="GO" id="GO:0008194">
    <property type="term" value="F:UDP-glycosyltransferase activity"/>
    <property type="evidence" value="ECO:0007669"/>
    <property type="project" value="InterPro"/>
</dbReference>
<dbReference type="PANTHER" id="PTHR48043">
    <property type="entry name" value="EG:EG0003.4 PROTEIN-RELATED"/>
    <property type="match status" value="1"/>
</dbReference>
<evidence type="ECO:0000313" key="3">
    <source>
        <dbReference type="EMBL" id="MBB5330419.1"/>
    </source>
</evidence>
<keyword evidence="2" id="KW-0808">Transferase</keyword>